<evidence type="ECO:0000256" key="6">
    <source>
        <dbReference type="ARBA" id="ARBA00023136"/>
    </source>
</evidence>
<feature type="transmembrane region" description="Helical" evidence="8">
    <location>
        <begin position="355"/>
        <end position="376"/>
    </location>
</feature>
<keyword evidence="5 8" id="KW-1133">Transmembrane helix</keyword>
<dbReference type="AlphaFoldDB" id="A0A136LWP6"/>
<reference evidence="9 10" key="1">
    <citation type="submission" date="2015-02" db="EMBL/GenBank/DDBJ databases">
        <title>Improved understanding of the partial-nitritation anammox process through 23 genomes representing the majority of the microbial community.</title>
        <authorList>
            <person name="Speth D.R."/>
            <person name="In T Zandt M."/>
            <person name="Guerrero Cruz S."/>
            <person name="Jetten M.S."/>
            <person name="Dutilh B.E."/>
        </authorList>
    </citation>
    <scope>NUCLEOTIDE SEQUENCE [LARGE SCALE GENOMIC DNA]</scope>
    <source>
        <strain evidence="9">OLB20</strain>
    </source>
</reference>
<feature type="transmembrane region" description="Helical" evidence="8">
    <location>
        <begin position="309"/>
        <end position="335"/>
    </location>
</feature>
<evidence type="ECO:0000256" key="3">
    <source>
        <dbReference type="ARBA" id="ARBA00022475"/>
    </source>
</evidence>
<evidence type="ECO:0000256" key="2">
    <source>
        <dbReference type="ARBA" id="ARBA00010323"/>
    </source>
</evidence>
<name>A0A136LWP6_9BACT</name>
<dbReference type="GO" id="GO:0042121">
    <property type="term" value="P:alginic acid biosynthetic process"/>
    <property type="evidence" value="ECO:0007669"/>
    <property type="project" value="InterPro"/>
</dbReference>
<protein>
    <submittedName>
        <fullName evidence="9">Peptidoglycan O-acetyltransferase</fullName>
        <ecNumber evidence="9">2.3.1.-</ecNumber>
    </submittedName>
</protein>
<feature type="transmembrane region" description="Helical" evidence="8">
    <location>
        <begin position="183"/>
        <end position="201"/>
    </location>
</feature>
<dbReference type="InterPro" id="IPR004299">
    <property type="entry name" value="MBOAT_fam"/>
</dbReference>
<dbReference type="EMBL" id="JYNZ01000005">
    <property type="protein sequence ID" value="KXK26037.1"/>
    <property type="molecule type" value="Genomic_DNA"/>
</dbReference>
<feature type="transmembrane region" description="Helical" evidence="8">
    <location>
        <begin position="46"/>
        <end position="66"/>
    </location>
</feature>
<proteinExistence type="inferred from homology"/>
<dbReference type="PATRIC" id="fig|1617426.3.peg.1313"/>
<evidence type="ECO:0000256" key="8">
    <source>
        <dbReference type="SAM" id="Phobius"/>
    </source>
</evidence>
<comment type="similarity">
    <text evidence="2 7">Belongs to the membrane-bound acyltransferase family.</text>
</comment>
<dbReference type="PANTHER" id="PTHR13285">
    <property type="entry name" value="ACYLTRANSFERASE"/>
    <property type="match status" value="1"/>
</dbReference>
<keyword evidence="3 7" id="KW-1003">Cell membrane</keyword>
<feature type="transmembrane region" description="Helical" evidence="8">
    <location>
        <begin position="409"/>
        <end position="429"/>
    </location>
</feature>
<comment type="caution">
    <text evidence="9">The sequence shown here is derived from an EMBL/GenBank/DDBJ whole genome shotgun (WGS) entry which is preliminary data.</text>
</comment>
<keyword evidence="7 9" id="KW-0808">Transferase</keyword>
<keyword evidence="6 7" id="KW-0472">Membrane</keyword>
<comment type="subcellular location">
    <subcellularLocation>
        <location evidence="1">Cell membrane</location>
        <topology evidence="1">Multi-pass membrane protein</topology>
    </subcellularLocation>
</comment>
<evidence type="ECO:0000256" key="7">
    <source>
        <dbReference type="PIRNR" id="PIRNR016636"/>
    </source>
</evidence>
<dbReference type="PIRSF" id="PIRSF016636">
    <property type="entry name" value="AlgI_DltB"/>
    <property type="match status" value="1"/>
</dbReference>
<evidence type="ECO:0000313" key="9">
    <source>
        <dbReference type="EMBL" id="KXK26037.1"/>
    </source>
</evidence>
<accession>A0A136LWP6</accession>
<dbReference type="InterPro" id="IPR028362">
    <property type="entry name" value="AlgI"/>
</dbReference>
<dbReference type="EC" id="2.3.1.-" evidence="9"/>
<evidence type="ECO:0000256" key="5">
    <source>
        <dbReference type="ARBA" id="ARBA00022989"/>
    </source>
</evidence>
<dbReference type="InterPro" id="IPR051085">
    <property type="entry name" value="MB_O-acyltransferase"/>
</dbReference>
<feature type="transmembrane region" description="Helical" evidence="8">
    <location>
        <begin position="75"/>
        <end position="93"/>
    </location>
</feature>
<gene>
    <name evidence="9" type="primary">patA</name>
    <name evidence="9" type="ORF">TR69_WS6001001330</name>
</gene>
<feature type="transmembrane region" description="Helical" evidence="8">
    <location>
        <begin position="149"/>
        <end position="168"/>
    </location>
</feature>
<sequence length="468" mass="53205">MLFNSPEYLLFLPAVAILYYLVPHRLRWVLLLIASYVFYISWNPRFLVLIIFSTLFNYAAAILIYHQNTLKNRKLLLAAAILINFGLLGYFKYTNFILHSLNVAAGAVNAGAPFSTLDIILPVGISFYTFQTVSYVIDVYRGKLEPERHAGVFAVYVAFFPQLVAGPIERARNLLPQFKRRHPFLLANLTEGLKLIIIGMFKKVVLADRLAIYVNTVYADTAAATDLQLIIATWMFAFQILMDFSGYSDIAIGSARILGIDLMKNFDFPYLATSVTDFWRRWHISLTTWFTDYIYIPLGGNRKGQIRKYFNILIVFFISGVWHGAGWSFVVWGLLNGIYLVIEDLTGLRKAAAGRFAAVVRGIVTFNLIAVTWVFFRSDSLAGAVRIFMDLIQFEFVPGTLFVPFGAFGFFQTVLVLVMGIILGGVLYLRHTGRLTRWYPAAVVYMALVFLIVIFGSFGNREFIYFQF</sequence>
<dbReference type="STRING" id="1617426.TR69_WS6001001330"/>
<dbReference type="GO" id="GO:0016746">
    <property type="term" value="F:acyltransferase activity"/>
    <property type="evidence" value="ECO:0007669"/>
    <property type="project" value="UniProtKB-KW"/>
</dbReference>
<evidence type="ECO:0000256" key="1">
    <source>
        <dbReference type="ARBA" id="ARBA00004651"/>
    </source>
</evidence>
<keyword evidence="7 9" id="KW-0012">Acyltransferase</keyword>
<dbReference type="Proteomes" id="UP000070457">
    <property type="component" value="Unassembled WGS sequence"/>
</dbReference>
<evidence type="ECO:0000256" key="4">
    <source>
        <dbReference type="ARBA" id="ARBA00022692"/>
    </source>
</evidence>
<dbReference type="Pfam" id="PF03062">
    <property type="entry name" value="MBOAT"/>
    <property type="match status" value="1"/>
</dbReference>
<organism evidence="9 10">
    <name type="scientific">candidate division WS6 bacterium OLB20</name>
    <dbReference type="NCBI Taxonomy" id="1617426"/>
    <lineage>
        <taxon>Bacteria</taxon>
        <taxon>Candidatus Dojkabacteria</taxon>
    </lineage>
</organism>
<dbReference type="PIRSF" id="PIRSF500217">
    <property type="entry name" value="AlgI"/>
    <property type="match status" value="1"/>
</dbReference>
<dbReference type="PANTHER" id="PTHR13285:SF18">
    <property type="entry name" value="PROTEIN-CYSTEINE N-PALMITOYLTRANSFERASE RASP"/>
    <property type="match status" value="1"/>
</dbReference>
<feature type="transmembrane region" description="Helical" evidence="8">
    <location>
        <begin position="7"/>
        <end position="26"/>
    </location>
</feature>
<keyword evidence="4 8" id="KW-0812">Transmembrane</keyword>
<evidence type="ECO:0000313" key="10">
    <source>
        <dbReference type="Proteomes" id="UP000070457"/>
    </source>
</evidence>
<dbReference type="GO" id="GO:0005886">
    <property type="term" value="C:plasma membrane"/>
    <property type="evidence" value="ECO:0007669"/>
    <property type="project" value="UniProtKB-SubCell"/>
</dbReference>
<dbReference type="InterPro" id="IPR024194">
    <property type="entry name" value="Ac/AlaTfrase_AlgI/DltB"/>
</dbReference>
<feature type="transmembrane region" description="Helical" evidence="8">
    <location>
        <begin position="438"/>
        <end position="458"/>
    </location>
</feature>